<dbReference type="SMART" id="SM00647">
    <property type="entry name" value="IBR"/>
    <property type="match status" value="2"/>
</dbReference>
<keyword evidence="8" id="KW-0862">Zinc</keyword>
<evidence type="ECO:0000256" key="9">
    <source>
        <dbReference type="SAM" id="MobiDB-lite"/>
    </source>
</evidence>
<dbReference type="PANTHER" id="PTHR11685">
    <property type="entry name" value="RBR FAMILY RING FINGER AND IBR DOMAIN-CONTAINING"/>
    <property type="match status" value="1"/>
</dbReference>
<name>A0A5C2SIS7_9APHY</name>
<dbReference type="GO" id="GO:0016567">
    <property type="term" value="P:protein ubiquitination"/>
    <property type="evidence" value="ECO:0007669"/>
    <property type="project" value="InterPro"/>
</dbReference>
<dbReference type="InterPro" id="IPR044066">
    <property type="entry name" value="TRIAD_supradom"/>
</dbReference>
<evidence type="ECO:0000313" key="12">
    <source>
        <dbReference type="Proteomes" id="UP000313359"/>
    </source>
</evidence>
<dbReference type="AlphaFoldDB" id="A0A5C2SIS7"/>
<dbReference type="Proteomes" id="UP000313359">
    <property type="component" value="Unassembled WGS sequence"/>
</dbReference>
<dbReference type="EMBL" id="ML122257">
    <property type="protein sequence ID" value="RPD63137.1"/>
    <property type="molecule type" value="Genomic_DNA"/>
</dbReference>
<dbReference type="SUPFAM" id="SSF57850">
    <property type="entry name" value="RING/U-box"/>
    <property type="match status" value="2"/>
</dbReference>
<evidence type="ECO:0000256" key="2">
    <source>
        <dbReference type="ARBA" id="ARBA00012251"/>
    </source>
</evidence>
<dbReference type="CDD" id="cd20335">
    <property type="entry name" value="BRcat_RBR"/>
    <property type="match status" value="1"/>
</dbReference>
<evidence type="ECO:0000256" key="8">
    <source>
        <dbReference type="ARBA" id="ARBA00022833"/>
    </source>
</evidence>
<sequence length="451" mass="50178">MLCHGEESASSSGTEDIMALLSLVAAYSLEDVDQIQGRRKGKDRGGPPSDEELAFELFADEARALELLTRDMALAQSIDQALCADATLLAEYERAEEIAMRDREIARTIFEGRTPPEPLAADSTMVLPTSEDAHSAALDEPSNTHIKPASSAPSSSTKKLPVRAKVRLEICVICRDDIRGVIVRAPCGDAYDIECLVDLFRAATVDESLFPPACCRQPFDLKVVRQYLNKELATLVDKKAIEFGTRNRVYCCRPSCSIFIGSGTTVASQLICPQCRTETCGHCKQAAHSVFTRCTSEEDASVVALAEESGWKRCPGCGHLVELTIGCYHMTCRCRHQFCYLCAATWKTCTCAQWDENRLLHAAQDRVERQQRAQVVVNANAAPARAVDYGQVVAQEVARLRENHDCLHRWRYVSGGGHCEGCGHYLRMFLFNCTTCHIWACARCRRNRWLW</sequence>
<feature type="non-terminal residue" evidence="11">
    <location>
        <position position="1"/>
    </location>
</feature>
<protein>
    <recommendedName>
        <fullName evidence="2">RBR-type E3 ubiquitin transferase</fullName>
        <ecNumber evidence="2">2.3.2.31</ecNumber>
    </recommendedName>
</protein>
<dbReference type="InterPro" id="IPR002867">
    <property type="entry name" value="IBR_dom"/>
</dbReference>
<keyword evidence="3" id="KW-0808">Transferase</keyword>
<dbReference type="InterPro" id="IPR031127">
    <property type="entry name" value="E3_UB_ligase_RBR"/>
</dbReference>
<proteinExistence type="predicted"/>
<accession>A0A5C2SIS7</accession>
<dbReference type="CDD" id="cd22584">
    <property type="entry name" value="Rcat_RBR_unk"/>
    <property type="match status" value="1"/>
</dbReference>
<dbReference type="EC" id="2.3.2.31" evidence="2"/>
<evidence type="ECO:0000256" key="7">
    <source>
        <dbReference type="ARBA" id="ARBA00022786"/>
    </source>
</evidence>
<keyword evidence="6" id="KW-0863">Zinc-finger</keyword>
<evidence type="ECO:0000256" key="5">
    <source>
        <dbReference type="ARBA" id="ARBA00022737"/>
    </source>
</evidence>
<keyword evidence="5" id="KW-0677">Repeat</keyword>
<feature type="region of interest" description="Disordered" evidence="9">
    <location>
        <begin position="132"/>
        <end position="158"/>
    </location>
</feature>
<evidence type="ECO:0000256" key="4">
    <source>
        <dbReference type="ARBA" id="ARBA00022723"/>
    </source>
</evidence>
<dbReference type="STRING" id="1328759.A0A5C2SIS7"/>
<evidence type="ECO:0000256" key="6">
    <source>
        <dbReference type="ARBA" id="ARBA00022771"/>
    </source>
</evidence>
<dbReference type="Gene3D" id="1.20.120.1750">
    <property type="match status" value="1"/>
</dbReference>
<dbReference type="GO" id="GO:0008270">
    <property type="term" value="F:zinc ion binding"/>
    <property type="evidence" value="ECO:0007669"/>
    <property type="project" value="UniProtKB-KW"/>
</dbReference>
<feature type="domain" description="RING-type" evidence="10">
    <location>
        <begin position="167"/>
        <end position="355"/>
    </location>
</feature>
<keyword evidence="4" id="KW-0479">Metal-binding</keyword>
<organism evidence="11 12">
    <name type="scientific">Lentinus tigrinus ALCF2SS1-6</name>
    <dbReference type="NCBI Taxonomy" id="1328759"/>
    <lineage>
        <taxon>Eukaryota</taxon>
        <taxon>Fungi</taxon>
        <taxon>Dikarya</taxon>
        <taxon>Basidiomycota</taxon>
        <taxon>Agaricomycotina</taxon>
        <taxon>Agaricomycetes</taxon>
        <taxon>Polyporales</taxon>
        <taxon>Polyporaceae</taxon>
        <taxon>Lentinus</taxon>
    </lineage>
</organism>
<dbReference type="OrthoDB" id="9977870at2759"/>
<evidence type="ECO:0000259" key="10">
    <source>
        <dbReference type="PROSITE" id="PS51873"/>
    </source>
</evidence>
<keyword evidence="7" id="KW-0833">Ubl conjugation pathway</keyword>
<dbReference type="Pfam" id="PF01485">
    <property type="entry name" value="IBR"/>
    <property type="match status" value="2"/>
</dbReference>
<reference evidence="11" key="1">
    <citation type="journal article" date="2018" name="Genome Biol. Evol.">
        <title>Genomics and development of Lentinus tigrinus, a white-rot wood-decaying mushroom with dimorphic fruiting bodies.</title>
        <authorList>
            <person name="Wu B."/>
            <person name="Xu Z."/>
            <person name="Knudson A."/>
            <person name="Carlson A."/>
            <person name="Chen N."/>
            <person name="Kovaka S."/>
            <person name="LaButti K."/>
            <person name="Lipzen A."/>
            <person name="Pennachio C."/>
            <person name="Riley R."/>
            <person name="Schakwitz W."/>
            <person name="Umezawa K."/>
            <person name="Ohm R.A."/>
            <person name="Grigoriev I.V."/>
            <person name="Nagy L.G."/>
            <person name="Gibbons J."/>
            <person name="Hibbett D."/>
        </authorList>
    </citation>
    <scope>NUCLEOTIDE SEQUENCE [LARGE SCALE GENOMIC DNA]</scope>
    <source>
        <strain evidence="11">ALCF2SS1-6</strain>
    </source>
</reference>
<gene>
    <name evidence="11" type="ORF">L227DRAFT_592107</name>
</gene>
<evidence type="ECO:0000256" key="3">
    <source>
        <dbReference type="ARBA" id="ARBA00022679"/>
    </source>
</evidence>
<dbReference type="InterPro" id="IPR017907">
    <property type="entry name" value="Znf_RING_CS"/>
</dbReference>
<comment type="catalytic activity">
    <reaction evidence="1">
        <text>[E2 ubiquitin-conjugating enzyme]-S-ubiquitinyl-L-cysteine + [acceptor protein]-L-lysine = [E2 ubiquitin-conjugating enzyme]-L-cysteine + [acceptor protein]-N(6)-ubiquitinyl-L-lysine.</text>
        <dbReference type="EC" id="2.3.2.31"/>
    </reaction>
</comment>
<dbReference type="PROSITE" id="PS00518">
    <property type="entry name" value="ZF_RING_1"/>
    <property type="match status" value="1"/>
</dbReference>
<dbReference type="GO" id="GO:0061630">
    <property type="term" value="F:ubiquitin protein ligase activity"/>
    <property type="evidence" value="ECO:0007669"/>
    <property type="project" value="UniProtKB-EC"/>
</dbReference>
<keyword evidence="12" id="KW-1185">Reference proteome</keyword>
<evidence type="ECO:0000313" key="11">
    <source>
        <dbReference type="EMBL" id="RPD63137.1"/>
    </source>
</evidence>
<dbReference type="PROSITE" id="PS51873">
    <property type="entry name" value="TRIAD"/>
    <property type="match status" value="1"/>
</dbReference>
<evidence type="ECO:0000256" key="1">
    <source>
        <dbReference type="ARBA" id="ARBA00001798"/>
    </source>
</evidence>